<proteinExistence type="predicted"/>
<feature type="compositionally biased region" description="Low complexity" evidence="1">
    <location>
        <begin position="228"/>
        <end position="241"/>
    </location>
</feature>
<feature type="compositionally biased region" description="Basic and acidic residues" evidence="1">
    <location>
        <begin position="154"/>
        <end position="174"/>
    </location>
</feature>
<name>A0A7S2N3A1_9STRA</name>
<evidence type="ECO:0000313" key="2">
    <source>
        <dbReference type="EMBL" id="CAD9517358.1"/>
    </source>
</evidence>
<protein>
    <submittedName>
        <fullName evidence="2">Uncharacterized protein</fullName>
    </submittedName>
</protein>
<accession>A0A7S2N3A1</accession>
<reference evidence="2" key="1">
    <citation type="submission" date="2021-01" db="EMBL/GenBank/DDBJ databases">
        <authorList>
            <person name="Corre E."/>
            <person name="Pelletier E."/>
            <person name="Niang G."/>
            <person name="Scheremetjew M."/>
            <person name="Finn R."/>
            <person name="Kale V."/>
            <person name="Holt S."/>
            <person name="Cochrane G."/>
            <person name="Meng A."/>
            <person name="Brown T."/>
            <person name="Cohen L."/>
        </authorList>
    </citation>
    <scope>NUCLEOTIDE SEQUENCE</scope>
    <source>
        <strain evidence="2">CCMP826</strain>
    </source>
</reference>
<feature type="compositionally biased region" description="Low complexity" evidence="1">
    <location>
        <begin position="347"/>
        <end position="368"/>
    </location>
</feature>
<dbReference type="AlphaFoldDB" id="A0A7S2N3A1"/>
<dbReference type="EMBL" id="HBGV01018965">
    <property type="protein sequence ID" value="CAD9517358.1"/>
    <property type="molecule type" value="Transcribed_RNA"/>
</dbReference>
<feature type="compositionally biased region" description="Polar residues" evidence="1">
    <location>
        <begin position="55"/>
        <end position="89"/>
    </location>
</feature>
<sequence length="389" mass="39126">MADTAAFFAKKKKGGKKKGFKAFNANKIDVSAVSSTVHVDAPAISSSADGDLGGVSSTMAATSLSTEPAESGAGSTMDTKASGPSASSEQWDDEALAAKMTRGPAVTTASAKKGAGVTELMNMQELESKRREEDDIAERMRVEETKAALAAAKEGMEREAERLRVEQEAKKKAQQDAAIGKPRFGAAAAAVGGSLGSDSAAAAPSSSGKWVPPHMRGGASAGGGSNAAGGVSSAFSSSAGSGFRGGGGSSSMGGGLTSSSTYQRKVDTQDENMFPDLATADAIVQQQQKQTQAMPRRTKPGTSAWGAAKKSPPAPSPAAPAPAPQPAPVPKPAPPAITEPPTKTDKPATTPSATASTAAPPAAAPKTDVGAGLKKKKKKKKDLSTFKPS</sequence>
<feature type="compositionally biased region" description="Basic and acidic residues" evidence="1">
    <location>
        <begin position="126"/>
        <end position="146"/>
    </location>
</feature>
<evidence type="ECO:0000256" key="1">
    <source>
        <dbReference type="SAM" id="MobiDB-lite"/>
    </source>
</evidence>
<feature type="compositionally biased region" description="Pro residues" evidence="1">
    <location>
        <begin position="312"/>
        <end position="338"/>
    </location>
</feature>
<organism evidence="2">
    <name type="scientific">Helicotheca tamesis</name>
    <dbReference type="NCBI Taxonomy" id="374047"/>
    <lineage>
        <taxon>Eukaryota</taxon>
        <taxon>Sar</taxon>
        <taxon>Stramenopiles</taxon>
        <taxon>Ochrophyta</taxon>
        <taxon>Bacillariophyta</taxon>
        <taxon>Mediophyceae</taxon>
        <taxon>Lithodesmiophycidae</taxon>
        <taxon>Lithodesmiales</taxon>
        <taxon>Lithodesmiaceae</taxon>
        <taxon>Helicotheca</taxon>
    </lineage>
</organism>
<feature type="compositionally biased region" description="Gly residues" evidence="1">
    <location>
        <begin position="242"/>
        <end position="256"/>
    </location>
</feature>
<feature type="compositionally biased region" description="Low complexity" evidence="1">
    <location>
        <begin position="175"/>
        <end position="208"/>
    </location>
</feature>
<gene>
    <name evidence="2" type="ORF">HTAM1171_LOCUS11758</name>
</gene>
<feature type="region of interest" description="Disordered" evidence="1">
    <location>
        <begin position="43"/>
        <end position="389"/>
    </location>
</feature>